<feature type="domain" description="DUF4352" evidence="4">
    <location>
        <begin position="101"/>
        <end position="200"/>
    </location>
</feature>
<evidence type="ECO:0000259" key="4">
    <source>
        <dbReference type="Pfam" id="PF11611"/>
    </source>
</evidence>
<sequence>MKRKLTLFVVLLLTVALSACNAQSSNTKEEEKGKQDTNASSESSSKQESKKEADGTRSAPIPLKEPLMFEDYIMTQNKEYTATLEMIVKEVIRGDKAFDILYKTNSNNSKPNKGYEYALVKVNVKMTDSETDDEPILFSPILNFDFFSSDGSPYSQEIGIVVTKKFEGEVYKGGSLEGYIVNQVKKDDDFLIAYKSMSTSGKLFFKTK</sequence>
<dbReference type="InterPro" id="IPR029051">
    <property type="entry name" value="DUF4352"/>
</dbReference>
<evidence type="ECO:0000256" key="1">
    <source>
        <dbReference type="ARBA" id="ARBA00022729"/>
    </source>
</evidence>
<protein>
    <recommendedName>
        <fullName evidence="4">DUF4352 domain-containing protein</fullName>
    </recommendedName>
</protein>
<dbReference type="Pfam" id="PF11611">
    <property type="entry name" value="DUF4352"/>
    <property type="match status" value="1"/>
</dbReference>
<dbReference type="eggNOG" id="ENOG5030JTG">
    <property type="taxonomic scope" value="Bacteria"/>
</dbReference>
<dbReference type="Proteomes" id="UP000028091">
    <property type="component" value="Unassembled WGS sequence"/>
</dbReference>
<name>A0A081L6B2_9BACI</name>
<evidence type="ECO:0000256" key="3">
    <source>
        <dbReference type="SAM" id="SignalP"/>
    </source>
</evidence>
<organism evidence="5 6">
    <name type="scientific">Bacillus zhangzhouensis</name>
    <dbReference type="NCBI Taxonomy" id="1178540"/>
    <lineage>
        <taxon>Bacteria</taxon>
        <taxon>Bacillati</taxon>
        <taxon>Bacillota</taxon>
        <taxon>Bacilli</taxon>
        <taxon>Bacillales</taxon>
        <taxon>Bacillaceae</taxon>
        <taxon>Bacillus</taxon>
    </lineage>
</organism>
<keyword evidence="1 3" id="KW-0732">Signal</keyword>
<feature type="signal peptide" evidence="3">
    <location>
        <begin position="1"/>
        <end position="24"/>
    </location>
</feature>
<evidence type="ECO:0000313" key="6">
    <source>
        <dbReference type="Proteomes" id="UP000028091"/>
    </source>
</evidence>
<evidence type="ECO:0000313" key="5">
    <source>
        <dbReference type="EMBL" id="KEP24788.1"/>
    </source>
</evidence>
<feature type="region of interest" description="Disordered" evidence="2">
    <location>
        <begin position="23"/>
        <end position="60"/>
    </location>
</feature>
<dbReference type="Gene3D" id="2.60.40.1240">
    <property type="match status" value="1"/>
</dbReference>
<dbReference type="InterPro" id="IPR029050">
    <property type="entry name" value="Immunoprotect_excell_Ig-like"/>
</dbReference>
<feature type="chain" id="PRO_5001758989" description="DUF4352 domain-containing protein" evidence="3">
    <location>
        <begin position="25"/>
        <end position="208"/>
    </location>
</feature>
<dbReference type="RefSeq" id="WP_034325231.1">
    <property type="nucleotide sequence ID" value="NZ_JBCMYH010000015.1"/>
</dbReference>
<dbReference type="OrthoDB" id="2903331at2"/>
<feature type="compositionally biased region" description="Basic and acidic residues" evidence="2">
    <location>
        <begin position="45"/>
        <end position="55"/>
    </location>
</feature>
<dbReference type="PROSITE" id="PS51257">
    <property type="entry name" value="PROKAR_LIPOPROTEIN"/>
    <property type="match status" value="1"/>
</dbReference>
<reference evidence="5 6" key="1">
    <citation type="submission" date="2012-09" db="EMBL/GenBank/DDBJ databases">
        <title>Genome Sequence of Bacillus sp. DW5-4.</title>
        <authorList>
            <person name="Lai Q."/>
            <person name="Liu Y."/>
            <person name="Shao Z."/>
        </authorList>
    </citation>
    <scope>NUCLEOTIDE SEQUENCE [LARGE SCALE GENOMIC DNA]</scope>
    <source>
        <strain evidence="5 6">DW5-4</strain>
    </source>
</reference>
<dbReference type="AlphaFoldDB" id="A0A081L6B2"/>
<evidence type="ECO:0000256" key="2">
    <source>
        <dbReference type="SAM" id="MobiDB-lite"/>
    </source>
</evidence>
<proteinExistence type="predicted"/>
<dbReference type="EMBL" id="JOTP01000058">
    <property type="protein sequence ID" value="KEP24788.1"/>
    <property type="molecule type" value="Genomic_DNA"/>
</dbReference>
<comment type="caution">
    <text evidence="5">The sequence shown here is derived from an EMBL/GenBank/DDBJ whole genome shotgun (WGS) entry which is preliminary data.</text>
</comment>
<gene>
    <name evidence="5" type="ORF">BA70_16620</name>
</gene>
<accession>A0A081L6B2</accession>
<keyword evidence="6" id="KW-1185">Reference proteome</keyword>